<dbReference type="Pfam" id="PF04349">
    <property type="entry name" value="MdoG"/>
    <property type="match status" value="1"/>
</dbReference>
<dbReference type="InterPro" id="IPR011013">
    <property type="entry name" value="Gal_mutarotase_sf_dom"/>
</dbReference>
<evidence type="ECO:0000256" key="4">
    <source>
        <dbReference type="ARBA" id="ARBA00015376"/>
    </source>
</evidence>
<proteinExistence type="inferred from homology"/>
<dbReference type="SUPFAM" id="SSF74650">
    <property type="entry name" value="Galactose mutarotase-like"/>
    <property type="match status" value="1"/>
</dbReference>
<evidence type="ECO:0000256" key="5">
    <source>
        <dbReference type="ARBA" id="ARBA00022764"/>
    </source>
</evidence>
<accession>A0ABV7W3C3</accession>
<dbReference type="SUPFAM" id="SSF81296">
    <property type="entry name" value="E set domains"/>
    <property type="match status" value="1"/>
</dbReference>
<comment type="subcellular location">
    <subcellularLocation>
        <location evidence="1">Periplasm</location>
    </subcellularLocation>
</comment>
<dbReference type="Proteomes" id="UP001595729">
    <property type="component" value="Unassembled WGS sequence"/>
</dbReference>
<gene>
    <name evidence="7" type="ORF">ACFOPI_11965</name>
</gene>
<dbReference type="InterPro" id="IPR014438">
    <property type="entry name" value="Glucan_biosyn_MdoG/MdoD"/>
</dbReference>
<dbReference type="PANTHER" id="PTHR30504">
    <property type="entry name" value="GLUCANS BIOSYNTHESIS PROTEIN"/>
    <property type="match status" value="1"/>
</dbReference>
<name>A0ABV7W3C3_9BURK</name>
<organism evidence="7 8">
    <name type="scientific">Hydrogenophaga luteola</name>
    <dbReference type="NCBI Taxonomy" id="1591122"/>
    <lineage>
        <taxon>Bacteria</taxon>
        <taxon>Pseudomonadati</taxon>
        <taxon>Pseudomonadota</taxon>
        <taxon>Betaproteobacteria</taxon>
        <taxon>Burkholderiales</taxon>
        <taxon>Comamonadaceae</taxon>
        <taxon>Hydrogenophaga</taxon>
    </lineage>
</organism>
<dbReference type="Gene3D" id="2.60.40.10">
    <property type="entry name" value="Immunoglobulins"/>
    <property type="match status" value="1"/>
</dbReference>
<evidence type="ECO:0000256" key="1">
    <source>
        <dbReference type="ARBA" id="ARBA00004418"/>
    </source>
</evidence>
<comment type="pathway">
    <text evidence="2">Glycan metabolism; osmoregulated periplasmic glucan (OPG) biosynthesis.</text>
</comment>
<protein>
    <recommendedName>
        <fullName evidence="4">Glucans biosynthesis protein G</fullName>
    </recommendedName>
</protein>
<sequence>MPWSTISRISSSRALQRGLGALLFAWLAAGWSAVHAMDWNALGELARQRAQVPFQPVGDKLPADLAALDYDQMRDIRFRTERSLWRDQSLPFEAQFFHLGLYQKQAVRLHELSPEGVTDLPYRSADYNMGRNTVDPTAWGDLGHAGFRLHYPLNNPAYKDELVVFLGASYFRALGAGQQYGLSARGLAIDTVGGQGEEFPRFTDFWLQRPAPGATEVTVLALLDSPRASGAYRFVIRPGASTTMTVTSRLFLRVGASPVNTLGLAPLTSMFLHGENQPNANDFRPEVHDSDGLMMHTGDGEWLWRPLQNPAQISVSSFTMRQPRGFGLMQRDRRFASYEDIEARYERRPSAWVRPLGDWGAGRVELVQLRTPDETHDNIVAYWVPATLPEPGQPLDFAYELSWQGDAQQTPPGAWVVQSRRGYGYTKLSAGEQQRQPQFVLDFAGPALEALPADAAVRAVASADANGRIVEALAYPNPTQRGWRVTLRVERLDPARPVELRVFLQHQNNTLSETWTHAVLPE</sequence>
<keyword evidence="5" id="KW-0574">Periplasm</keyword>
<comment type="caution">
    <text evidence="7">The sequence shown here is derived from an EMBL/GenBank/DDBJ whole genome shotgun (WGS) entry which is preliminary data.</text>
</comment>
<dbReference type="EMBL" id="JBHRXX010000005">
    <property type="protein sequence ID" value="MFC3684311.1"/>
    <property type="molecule type" value="Genomic_DNA"/>
</dbReference>
<evidence type="ECO:0000256" key="3">
    <source>
        <dbReference type="ARBA" id="ARBA00009284"/>
    </source>
</evidence>
<dbReference type="RefSeq" id="WP_382174112.1">
    <property type="nucleotide sequence ID" value="NZ_JBHRXX010000005.1"/>
</dbReference>
<dbReference type="Gene3D" id="2.70.98.10">
    <property type="match status" value="1"/>
</dbReference>
<dbReference type="PANTHER" id="PTHR30504:SF4">
    <property type="entry name" value="GLUCANS BIOSYNTHESIS PROTEIN G"/>
    <property type="match status" value="1"/>
</dbReference>
<dbReference type="PIRSF" id="PIRSF006281">
    <property type="entry name" value="MdoG"/>
    <property type="match status" value="1"/>
</dbReference>
<evidence type="ECO:0000313" key="8">
    <source>
        <dbReference type="Proteomes" id="UP001595729"/>
    </source>
</evidence>
<dbReference type="InterPro" id="IPR014718">
    <property type="entry name" value="GH-type_carb-bd"/>
</dbReference>
<reference evidence="8" key="1">
    <citation type="journal article" date="2019" name="Int. J. Syst. Evol. Microbiol.">
        <title>The Global Catalogue of Microorganisms (GCM) 10K type strain sequencing project: providing services to taxonomists for standard genome sequencing and annotation.</title>
        <authorList>
            <consortium name="The Broad Institute Genomics Platform"/>
            <consortium name="The Broad Institute Genome Sequencing Center for Infectious Disease"/>
            <person name="Wu L."/>
            <person name="Ma J."/>
        </authorList>
    </citation>
    <scope>NUCLEOTIDE SEQUENCE [LARGE SCALE GENOMIC DNA]</scope>
    <source>
        <strain evidence="8">KCTC 42501</strain>
    </source>
</reference>
<dbReference type="InterPro" id="IPR013783">
    <property type="entry name" value="Ig-like_fold"/>
</dbReference>
<comment type="similarity">
    <text evidence="3">Belongs to the OpgD/OpgG family.</text>
</comment>
<keyword evidence="8" id="KW-1185">Reference proteome</keyword>
<evidence type="ECO:0000313" key="7">
    <source>
        <dbReference type="EMBL" id="MFC3684311.1"/>
    </source>
</evidence>
<dbReference type="InterPro" id="IPR014756">
    <property type="entry name" value="Ig_E-set"/>
</dbReference>
<feature type="domain" description="Glucan biosynthesis periplasmic MdoG C-terminal" evidence="6">
    <location>
        <begin position="38"/>
        <end position="517"/>
    </location>
</feature>
<evidence type="ECO:0000256" key="2">
    <source>
        <dbReference type="ARBA" id="ARBA00005001"/>
    </source>
</evidence>
<dbReference type="InterPro" id="IPR007444">
    <property type="entry name" value="Glucan_biosyn_MdoG_C"/>
</dbReference>
<evidence type="ECO:0000259" key="6">
    <source>
        <dbReference type="Pfam" id="PF04349"/>
    </source>
</evidence>